<accession>A0A212TER8</accession>
<evidence type="ECO:0000313" key="6">
    <source>
        <dbReference type="Proteomes" id="UP000198122"/>
    </source>
</evidence>
<evidence type="ECO:0000313" key="5">
    <source>
        <dbReference type="EMBL" id="SNC64522.1"/>
    </source>
</evidence>
<dbReference type="GO" id="GO:0003677">
    <property type="term" value="F:DNA binding"/>
    <property type="evidence" value="ECO:0007669"/>
    <property type="project" value="UniProtKB-KW"/>
</dbReference>
<dbReference type="Gene3D" id="1.10.10.10">
    <property type="entry name" value="Winged helix-like DNA-binding domain superfamily/Winged helix DNA-binding domain"/>
    <property type="match status" value="1"/>
</dbReference>
<proteinExistence type="predicted"/>
<reference evidence="5 6" key="1">
    <citation type="submission" date="2017-06" db="EMBL/GenBank/DDBJ databases">
        <authorList>
            <person name="Kim H.J."/>
            <person name="Triplett B.A."/>
        </authorList>
    </citation>
    <scope>NUCLEOTIDE SEQUENCE [LARGE SCALE GENOMIC DNA]</scope>
    <source>
        <strain evidence="5 6">DSM 22179</strain>
    </source>
</reference>
<dbReference type="EMBL" id="FYEZ01000001">
    <property type="protein sequence ID" value="SNC64522.1"/>
    <property type="molecule type" value="Genomic_DNA"/>
</dbReference>
<dbReference type="SUPFAM" id="SSF46785">
    <property type="entry name" value="Winged helix' DNA-binding domain"/>
    <property type="match status" value="1"/>
</dbReference>
<keyword evidence="6" id="KW-1185">Reference proteome</keyword>
<dbReference type="RefSeq" id="WP_088818020.1">
    <property type="nucleotide sequence ID" value="NZ_FYEZ01000001.1"/>
</dbReference>
<dbReference type="Pfam" id="PF00392">
    <property type="entry name" value="GntR"/>
    <property type="match status" value="1"/>
</dbReference>
<evidence type="ECO:0000259" key="4">
    <source>
        <dbReference type="PROSITE" id="PS50949"/>
    </source>
</evidence>
<dbReference type="AlphaFoldDB" id="A0A212TER8"/>
<evidence type="ECO:0000256" key="2">
    <source>
        <dbReference type="ARBA" id="ARBA00023125"/>
    </source>
</evidence>
<name>A0A212TER8_9MICO</name>
<keyword evidence="2 5" id="KW-0238">DNA-binding</keyword>
<dbReference type="Proteomes" id="UP000198122">
    <property type="component" value="Unassembled WGS sequence"/>
</dbReference>
<dbReference type="SMART" id="SM00345">
    <property type="entry name" value="HTH_GNTR"/>
    <property type="match status" value="1"/>
</dbReference>
<dbReference type="PROSITE" id="PS50949">
    <property type="entry name" value="HTH_GNTR"/>
    <property type="match status" value="1"/>
</dbReference>
<dbReference type="InterPro" id="IPR036390">
    <property type="entry name" value="WH_DNA-bd_sf"/>
</dbReference>
<evidence type="ECO:0000256" key="1">
    <source>
        <dbReference type="ARBA" id="ARBA00023015"/>
    </source>
</evidence>
<organism evidence="5 6">
    <name type="scientific">Kytococcus aerolatus</name>
    <dbReference type="NCBI Taxonomy" id="592308"/>
    <lineage>
        <taxon>Bacteria</taxon>
        <taxon>Bacillati</taxon>
        <taxon>Actinomycetota</taxon>
        <taxon>Actinomycetes</taxon>
        <taxon>Micrococcales</taxon>
        <taxon>Kytococcaceae</taxon>
        <taxon>Kytococcus</taxon>
    </lineage>
</organism>
<dbReference type="PANTHER" id="PTHR38445:SF7">
    <property type="entry name" value="GNTR-FAMILY TRANSCRIPTIONAL REGULATOR"/>
    <property type="match status" value="1"/>
</dbReference>
<keyword evidence="3" id="KW-0804">Transcription</keyword>
<dbReference type="CDD" id="cd07377">
    <property type="entry name" value="WHTH_GntR"/>
    <property type="match status" value="1"/>
</dbReference>
<protein>
    <submittedName>
        <fullName evidence="5">DNA-binding transcriptional regulator YhcF, GntR family</fullName>
    </submittedName>
</protein>
<sequence length="119" mass="12898">MLWHLDPTDDRPLFTQVADTVHRGVEEGDLAPGDRLPAARELAELLEVNVHTVLRGYRQLADEGLIDLRRGRGAVVLVGAERAGTARLAALAAEFVTECRRLGVSHEGAVRLVQGARVA</sequence>
<dbReference type="GO" id="GO:0003700">
    <property type="term" value="F:DNA-binding transcription factor activity"/>
    <property type="evidence" value="ECO:0007669"/>
    <property type="project" value="InterPro"/>
</dbReference>
<keyword evidence="1" id="KW-0805">Transcription regulation</keyword>
<feature type="domain" description="HTH gntR-type" evidence="4">
    <location>
        <begin position="11"/>
        <end position="79"/>
    </location>
</feature>
<dbReference type="OrthoDB" id="3192286at2"/>
<gene>
    <name evidence="5" type="ORF">SAMN05445756_1129</name>
</gene>
<dbReference type="InterPro" id="IPR036388">
    <property type="entry name" value="WH-like_DNA-bd_sf"/>
</dbReference>
<evidence type="ECO:0000256" key="3">
    <source>
        <dbReference type="ARBA" id="ARBA00023163"/>
    </source>
</evidence>
<dbReference type="InterPro" id="IPR000524">
    <property type="entry name" value="Tscrpt_reg_HTH_GntR"/>
</dbReference>
<dbReference type="PANTHER" id="PTHR38445">
    <property type="entry name" value="HTH-TYPE TRANSCRIPTIONAL REPRESSOR YTRA"/>
    <property type="match status" value="1"/>
</dbReference>